<dbReference type="Gene3D" id="2.60.120.260">
    <property type="entry name" value="Galactose-binding domain-like"/>
    <property type="match status" value="2"/>
</dbReference>
<comment type="caution">
    <text evidence="3">The sequence shown here is derived from an EMBL/GenBank/DDBJ whole genome shotgun (WGS) entry which is preliminary data.</text>
</comment>
<keyword evidence="1" id="KW-0732">Signal</keyword>
<keyword evidence="4" id="KW-1185">Reference proteome</keyword>
<dbReference type="InterPro" id="IPR008979">
    <property type="entry name" value="Galactose-bd-like_sf"/>
</dbReference>
<evidence type="ECO:0000256" key="1">
    <source>
        <dbReference type="SAM" id="SignalP"/>
    </source>
</evidence>
<gene>
    <name evidence="3" type="ORF">WMW72_28580</name>
</gene>
<dbReference type="SUPFAM" id="SSF49785">
    <property type="entry name" value="Galactose-binding domain-like"/>
    <property type="match status" value="2"/>
</dbReference>
<organism evidence="3 4">
    <name type="scientific">Paenibacillus filicis</name>
    <dbReference type="NCBI Taxonomy" id="669464"/>
    <lineage>
        <taxon>Bacteria</taxon>
        <taxon>Bacillati</taxon>
        <taxon>Bacillota</taxon>
        <taxon>Bacilli</taxon>
        <taxon>Bacillales</taxon>
        <taxon>Paenibacillaceae</taxon>
        <taxon>Paenibacillus</taxon>
    </lineage>
</organism>
<evidence type="ECO:0000313" key="4">
    <source>
        <dbReference type="Proteomes" id="UP001469365"/>
    </source>
</evidence>
<dbReference type="PROSITE" id="PS50022">
    <property type="entry name" value="FA58C_3"/>
    <property type="match status" value="2"/>
</dbReference>
<dbReference type="SUPFAM" id="SSF48230">
    <property type="entry name" value="Chondroitin AC/alginate lyase"/>
    <property type="match status" value="1"/>
</dbReference>
<feature type="domain" description="F5/8 type C" evidence="2">
    <location>
        <begin position="763"/>
        <end position="909"/>
    </location>
</feature>
<dbReference type="InterPro" id="IPR000421">
    <property type="entry name" value="FA58C"/>
</dbReference>
<dbReference type="EMBL" id="JBBPCC010000024">
    <property type="protein sequence ID" value="MEK8131871.1"/>
    <property type="molecule type" value="Genomic_DNA"/>
</dbReference>
<dbReference type="Pfam" id="PF15892">
    <property type="entry name" value="BNR_4"/>
    <property type="match status" value="1"/>
</dbReference>
<dbReference type="Proteomes" id="UP001469365">
    <property type="component" value="Unassembled WGS sequence"/>
</dbReference>
<feature type="domain" description="F5/8 type C" evidence="2">
    <location>
        <begin position="1031"/>
        <end position="1183"/>
    </location>
</feature>
<reference evidence="3 4" key="1">
    <citation type="submission" date="2024-04" db="EMBL/GenBank/DDBJ databases">
        <title>draft genome sequnece of Paenibacillus filicis.</title>
        <authorList>
            <person name="Kim D.-U."/>
        </authorList>
    </citation>
    <scope>NUCLEOTIDE SEQUENCE [LARGE SCALE GENOMIC DNA]</scope>
    <source>
        <strain evidence="3 4">KACC14197</strain>
    </source>
</reference>
<dbReference type="RefSeq" id="WP_341418999.1">
    <property type="nucleotide sequence ID" value="NZ_JBBPCC010000024.1"/>
</dbReference>
<feature type="signal peptide" evidence="1">
    <location>
        <begin position="1"/>
        <end position="25"/>
    </location>
</feature>
<proteinExistence type="predicted"/>
<dbReference type="Gene3D" id="1.50.10.100">
    <property type="entry name" value="Chondroitin AC/alginate lyase"/>
    <property type="match status" value="1"/>
</dbReference>
<dbReference type="Pfam" id="PF00754">
    <property type="entry name" value="F5_F8_type_C"/>
    <property type="match status" value="2"/>
</dbReference>
<dbReference type="Pfam" id="PF16889">
    <property type="entry name" value="Hepar_II_III_N"/>
    <property type="match status" value="1"/>
</dbReference>
<accession>A0ABU9DSM2</accession>
<feature type="chain" id="PRO_5046985418" evidence="1">
    <location>
        <begin position="26"/>
        <end position="1188"/>
    </location>
</feature>
<evidence type="ECO:0000313" key="3">
    <source>
        <dbReference type="EMBL" id="MEK8131871.1"/>
    </source>
</evidence>
<protein>
    <submittedName>
        <fullName evidence="3">BNR-4 repeat-containing protein</fullName>
    </submittedName>
</protein>
<dbReference type="InterPro" id="IPR031680">
    <property type="entry name" value="Hepar_II_III_N"/>
</dbReference>
<name>A0ABU9DSM2_9BACL</name>
<evidence type="ECO:0000259" key="2">
    <source>
        <dbReference type="PROSITE" id="PS50022"/>
    </source>
</evidence>
<dbReference type="InterPro" id="IPR008929">
    <property type="entry name" value="Chondroitin_lyas"/>
</dbReference>
<sequence>MKRYKTKLLTLLILLLMLPSNSQWAYGFTGGPLTESSAKPLFKVKQVTEVAPAFAGNPVGLSWLTYGGYQYVAFYDPDRQLTVGKRDLTSTAWQFHKLDEYVALDAHNYVTLTVDSEGYLHMSGNMHVDPLKYWRTAIPGDIDSFVRISSMVGTEESSVTYPLFMKLPDGRLLFSYRNGSSGNGNQLINVYNTASRTWSRFLAAPMFDGESLRSAYTSATKLGPDGKFHMGWVWRDTPGAETNSRLSYAQSPDLQNWTASSGQPVQLPITYARGEVVDPVQPKSGMLNNVKLGFDSAGRPVLTYIKFDREGDTQIYSSRRNAAGWQSYQMTDWTGRWDFNGGGSLPNLISMGSVEYMGPELGLWMKFSHTGQPGGGRQQAYLLDEATLQPKAQPVLIYPDEVGKVQSAIPGMKVNLLEDYSQLQSSGKVFLLRWETLDAARDIVKLEDLPRDQKLQLIELEKNYSELKLPVNGAPACQEASGPYICPAPYAPGKSRTASANAFFQSLNYDQSLELKQIEPWVQNGQYTEAAHQLRNVMKNRTQPAYRVNPMSHPSPPALPVKDAAGEDMLKHRFAWSGLTRTASYDIRTWWPYPKEMAVCWNADLQFDTCNPIGYDELERISPIAGWYNRLNAWTHLGTLGKAYFTTRNPEYARQWAHDMMDWIYDNPVPAKLQDQGPWSVSAAGIRLSGPLIDHIHQFLDAPEVNDEEFSALLQALSQTADLLTGYEPGPLDGGVVIGRVAAALQAAGTLFPEFAHASAWKQRADNLYLLSFSAPRVGAYASQSHGTFPVSRLIDGNVNTFWSTPTSKTNVTQWVYLDLGQKLQVGQVRLAPRQEAGYGFPVDFMLEYSGDAVNWAQVPGQSYSGYPNPGKQLQTFTFTEPVPARYIRLTVTKLGKDNNLDYVLQLGEFWADYKLTPAGNEEPPADTVPPKLTEVTRVSDTRLIVTLSESSVNLNQPHDGGFTVSETGNTSVQYPVTSVAQGEDNRHVVLTVADMGESALTGVTVTYTAGGHGLITDLAENPLATDTVGVTVPAWETPGQLHQAPRIGAGASQSHPLFPVERLIDGNLQTFWSTPTSLTSVTRSVYLDMGQILPVKQVRLAPRADRGYGFPVDFQIEASTDALNWTVVPGQSYTGYPNPGPAVQTFSFAEPVSARYIRIYATGLGIDNNRDYVFQLGELWADYIRSP</sequence>